<accession>A0A5N5G7J1</accession>
<dbReference type="EMBL" id="SMOL01000487">
    <property type="protein sequence ID" value="KAB2611157.1"/>
    <property type="molecule type" value="Genomic_DNA"/>
</dbReference>
<comment type="caution">
    <text evidence="1">The sequence shown here is derived from an EMBL/GenBank/DDBJ whole genome shotgun (WGS) entry which is preliminary data.</text>
</comment>
<evidence type="ECO:0000313" key="2">
    <source>
        <dbReference type="Proteomes" id="UP000327157"/>
    </source>
</evidence>
<dbReference type="AlphaFoldDB" id="A0A5N5G7J1"/>
<gene>
    <name evidence="1" type="ORF">D8674_019189</name>
</gene>
<name>A0A5N5G7J1_9ROSA</name>
<dbReference type="Proteomes" id="UP000327157">
    <property type="component" value="Chromosome 17"/>
</dbReference>
<organism evidence="1 2">
    <name type="scientific">Pyrus ussuriensis x Pyrus communis</name>
    <dbReference type="NCBI Taxonomy" id="2448454"/>
    <lineage>
        <taxon>Eukaryota</taxon>
        <taxon>Viridiplantae</taxon>
        <taxon>Streptophyta</taxon>
        <taxon>Embryophyta</taxon>
        <taxon>Tracheophyta</taxon>
        <taxon>Spermatophyta</taxon>
        <taxon>Magnoliopsida</taxon>
        <taxon>eudicotyledons</taxon>
        <taxon>Gunneridae</taxon>
        <taxon>Pentapetalae</taxon>
        <taxon>rosids</taxon>
        <taxon>fabids</taxon>
        <taxon>Rosales</taxon>
        <taxon>Rosaceae</taxon>
        <taxon>Amygdaloideae</taxon>
        <taxon>Maleae</taxon>
        <taxon>Pyrus</taxon>
    </lineage>
</organism>
<proteinExistence type="predicted"/>
<sequence>MLLCIKNIYILYLKKKKKKKKKNTYLFVEEEKEDLALLIFTKAKKKVKVPPSQPSKDTATAAITTASVNLPRDNAAVPPLQV</sequence>
<reference evidence="1 2" key="1">
    <citation type="submission" date="2019-09" db="EMBL/GenBank/DDBJ databases">
        <authorList>
            <person name="Ou C."/>
        </authorList>
    </citation>
    <scope>NUCLEOTIDE SEQUENCE [LARGE SCALE GENOMIC DNA]</scope>
    <source>
        <strain evidence="1">S2</strain>
        <tissue evidence="1">Leaf</tissue>
    </source>
</reference>
<reference evidence="1 2" key="3">
    <citation type="submission" date="2019-11" db="EMBL/GenBank/DDBJ databases">
        <title>A de novo genome assembly of a pear dwarfing rootstock.</title>
        <authorList>
            <person name="Wang F."/>
            <person name="Wang J."/>
            <person name="Li S."/>
            <person name="Zhang Y."/>
            <person name="Fang M."/>
            <person name="Ma L."/>
            <person name="Zhao Y."/>
            <person name="Jiang S."/>
        </authorList>
    </citation>
    <scope>NUCLEOTIDE SEQUENCE [LARGE SCALE GENOMIC DNA]</scope>
    <source>
        <strain evidence="1">S2</strain>
        <tissue evidence="1">Leaf</tissue>
    </source>
</reference>
<keyword evidence="2" id="KW-1185">Reference proteome</keyword>
<evidence type="ECO:0000313" key="1">
    <source>
        <dbReference type="EMBL" id="KAB2611157.1"/>
    </source>
</evidence>
<reference evidence="2" key="2">
    <citation type="submission" date="2019-10" db="EMBL/GenBank/DDBJ databases">
        <title>A de novo genome assembly of a pear dwarfing rootstock.</title>
        <authorList>
            <person name="Wang F."/>
            <person name="Wang J."/>
            <person name="Li S."/>
            <person name="Zhang Y."/>
            <person name="Fang M."/>
            <person name="Ma L."/>
            <person name="Zhao Y."/>
            <person name="Jiang S."/>
        </authorList>
    </citation>
    <scope>NUCLEOTIDE SEQUENCE [LARGE SCALE GENOMIC DNA]</scope>
</reference>
<protein>
    <submittedName>
        <fullName evidence="1">Uncharacterized protein</fullName>
    </submittedName>
</protein>